<dbReference type="AlphaFoldDB" id="A0A3M7TV82"/>
<name>A0A3M7TV82_9BACI</name>
<dbReference type="Pfam" id="PF07993">
    <property type="entry name" value="NAD_binding_4"/>
    <property type="match status" value="1"/>
</dbReference>
<dbReference type="EMBL" id="RHIB01000001">
    <property type="protein sequence ID" value="RNA69467.1"/>
    <property type="molecule type" value="Genomic_DNA"/>
</dbReference>
<dbReference type="InterPro" id="IPR036291">
    <property type="entry name" value="NAD(P)-bd_dom_sf"/>
</dbReference>
<dbReference type="OrthoDB" id="9807212at2"/>
<evidence type="ECO:0000259" key="1">
    <source>
        <dbReference type="Pfam" id="PF07993"/>
    </source>
</evidence>
<keyword evidence="3" id="KW-1185">Reference proteome</keyword>
<dbReference type="RefSeq" id="WP_122896987.1">
    <property type="nucleotide sequence ID" value="NZ_RHIB01000001.1"/>
</dbReference>
<dbReference type="Gene3D" id="3.40.50.720">
    <property type="entry name" value="NAD(P)-binding Rossmann-like Domain"/>
    <property type="match status" value="1"/>
</dbReference>
<protein>
    <submittedName>
        <fullName evidence="2">NAD-dependent epimerase/dehydratase family protein</fullName>
    </submittedName>
</protein>
<reference evidence="2 3" key="1">
    <citation type="submission" date="2018-10" db="EMBL/GenBank/DDBJ databases">
        <title>Bacillus Keqinensis sp. nov., a moderately halophilic bacterium isolated from a saline-alkaline lake.</title>
        <authorList>
            <person name="Wang H."/>
        </authorList>
    </citation>
    <scope>NUCLEOTIDE SEQUENCE [LARGE SCALE GENOMIC DNA]</scope>
    <source>
        <strain evidence="2 3">KQ-3</strain>
    </source>
</reference>
<proteinExistence type="predicted"/>
<dbReference type="Proteomes" id="UP000278746">
    <property type="component" value="Unassembled WGS sequence"/>
</dbReference>
<dbReference type="InterPro" id="IPR026055">
    <property type="entry name" value="FAR"/>
</dbReference>
<sequence length="355" mass="40337">MKIFVTGATGFVGSKLTEKLLEKGHHVYALVRSERKKKALLDKIPQSLMKRFNIVFGSLSDSSLNLDEDKVKELTEDKIDIVYHSAAYLSFDDRERETSFNINVEGTRNILDFAGTIGAKKFFHVSTAYTLGMKEYAKETLHDTNGAFVNSYEESKCHAEHLVYSYRDRLDVSIFRPSIIIGDSKTGEAETTFALYGMLRSFQLFKKRMERKIGEQSKRYTFLCDENTPSNFVPVDYVVNVLSTGADEAEKGEIYHITNSYELSNGAIFSIIKNALKLDNVVLKPKDYLPQLTAEELRWNEPLSVFQTYLSKNVAFDDSNTKAMLERVGEKPVYVNEELLTHMVMSYCHGAPVKA</sequence>
<dbReference type="InterPro" id="IPR013120">
    <property type="entry name" value="FAR_NAD-bd"/>
</dbReference>
<gene>
    <name evidence="2" type="ORF">EBO34_05900</name>
</gene>
<dbReference type="GO" id="GO:0035336">
    <property type="term" value="P:long-chain fatty-acyl-CoA metabolic process"/>
    <property type="evidence" value="ECO:0007669"/>
    <property type="project" value="TreeGrafter"/>
</dbReference>
<feature type="domain" description="Thioester reductase (TE)" evidence="1">
    <location>
        <begin position="5"/>
        <end position="241"/>
    </location>
</feature>
<evidence type="ECO:0000313" key="2">
    <source>
        <dbReference type="EMBL" id="RNA69467.1"/>
    </source>
</evidence>
<accession>A0A3M7TV82</accession>
<dbReference type="SUPFAM" id="SSF51735">
    <property type="entry name" value="NAD(P)-binding Rossmann-fold domains"/>
    <property type="match status" value="1"/>
</dbReference>
<dbReference type="GO" id="GO:0080019">
    <property type="term" value="F:alcohol-forming very long-chain fatty acyl-CoA reductase activity"/>
    <property type="evidence" value="ECO:0007669"/>
    <property type="project" value="InterPro"/>
</dbReference>
<comment type="caution">
    <text evidence="2">The sequence shown here is derived from an EMBL/GenBank/DDBJ whole genome shotgun (WGS) entry which is preliminary data.</text>
</comment>
<dbReference type="PANTHER" id="PTHR11011">
    <property type="entry name" value="MALE STERILITY PROTEIN 2-RELATED"/>
    <property type="match status" value="1"/>
</dbReference>
<evidence type="ECO:0000313" key="3">
    <source>
        <dbReference type="Proteomes" id="UP000278746"/>
    </source>
</evidence>
<organism evidence="2 3">
    <name type="scientific">Alteribacter keqinensis</name>
    <dbReference type="NCBI Taxonomy" id="2483800"/>
    <lineage>
        <taxon>Bacteria</taxon>
        <taxon>Bacillati</taxon>
        <taxon>Bacillota</taxon>
        <taxon>Bacilli</taxon>
        <taxon>Bacillales</taxon>
        <taxon>Bacillaceae</taxon>
        <taxon>Alteribacter</taxon>
    </lineage>
</organism>
<dbReference type="PANTHER" id="PTHR11011:SF45">
    <property type="entry name" value="FATTY ACYL-COA REDUCTASE CG8306-RELATED"/>
    <property type="match status" value="1"/>
</dbReference>